<dbReference type="Proteomes" id="UP000826234">
    <property type="component" value="Unassembled WGS sequence"/>
</dbReference>
<evidence type="ECO:0000259" key="1">
    <source>
        <dbReference type="PROSITE" id="PS51406"/>
    </source>
</evidence>
<dbReference type="Gene3D" id="4.10.530.10">
    <property type="entry name" value="Gamma-fibrinogen Carboxyl Terminal Fragment, domain 2"/>
    <property type="match status" value="1"/>
</dbReference>
<dbReference type="PANTHER" id="PTHR19143">
    <property type="entry name" value="FIBRINOGEN/TENASCIN/ANGIOPOEITIN"/>
    <property type="match status" value="1"/>
</dbReference>
<name>A0ABQ7SGU5_PHRPL</name>
<sequence length="307" mass="34625">MFGESLCCIVLDISVISMNLCFQFKSIVFLFILDIQQSKIKVMNKCTNPIVGGQMQTILYWHVTYLAVSELPLTAPVLRQNNACQLKKYAISVQIKSNVKKLGTDCTEIIAKNPDARSGVYMIKPIDSPHPFLAFCENRADGGWTVIQRRNGKGVDGNPLNFYKQWTDYQKGFGDVRYEHWLGLDYMHALTNQPGKTCELRVDMINCQELKGYALYDSFRIGSETEFYSLHLGNYRGNTGDAFRGNEYSGTQDGHPFSTYDNDNDDCDPCIMGDIAFSSCAENQLSAGWFSNCGLVDLNGNWHNQLD</sequence>
<dbReference type="InterPro" id="IPR036056">
    <property type="entry name" value="Fibrinogen-like_C"/>
</dbReference>
<dbReference type="PROSITE" id="PS51406">
    <property type="entry name" value="FIBRINOGEN_C_2"/>
    <property type="match status" value="1"/>
</dbReference>
<comment type="caution">
    <text evidence="2">The sequence shown here is derived from an EMBL/GenBank/DDBJ whole genome shotgun (WGS) entry which is preliminary data.</text>
</comment>
<dbReference type="InterPro" id="IPR014716">
    <property type="entry name" value="Fibrinogen_a/b/g_C_1"/>
</dbReference>
<evidence type="ECO:0000313" key="3">
    <source>
        <dbReference type="Proteomes" id="UP000826234"/>
    </source>
</evidence>
<reference evidence="2 3" key="1">
    <citation type="journal article" date="2022" name="Gigascience">
        <title>A chromosome-level genome assembly and annotation of the desert horned lizard, Phrynosoma platyrhinos, provides insight into chromosomal rearrangements among reptiles.</title>
        <authorList>
            <person name="Koochekian N."/>
            <person name="Ascanio A."/>
            <person name="Farleigh K."/>
            <person name="Card D.C."/>
            <person name="Schield D.R."/>
            <person name="Castoe T.A."/>
            <person name="Jezkova T."/>
        </authorList>
    </citation>
    <scope>NUCLEOTIDE SEQUENCE [LARGE SCALE GENOMIC DNA]</scope>
    <source>
        <strain evidence="2">NK-2021</strain>
    </source>
</reference>
<organism evidence="2 3">
    <name type="scientific">Phrynosoma platyrhinos</name>
    <name type="common">Desert horned lizard</name>
    <dbReference type="NCBI Taxonomy" id="52577"/>
    <lineage>
        <taxon>Eukaryota</taxon>
        <taxon>Metazoa</taxon>
        <taxon>Chordata</taxon>
        <taxon>Craniata</taxon>
        <taxon>Vertebrata</taxon>
        <taxon>Euteleostomi</taxon>
        <taxon>Lepidosauria</taxon>
        <taxon>Squamata</taxon>
        <taxon>Bifurcata</taxon>
        <taxon>Unidentata</taxon>
        <taxon>Episquamata</taxon>
        <taxon>Toxicofera</taxon>
        <taxon>Iguania</taxon>
        <taxon>Phrynosomatidae</taxon>
        <taxon>Phrynosomatinae</taxon>
        <taxon>Phrynosoma</taxon>
    </lineage>
</organism>
<dbReference type="Gene3D" id="3.90.215.10">
    <property type="entry name" value="Gamma Fibrinogen, chain A, domain 1"/>
    <property type="match status" value="1"/>
</dbReference>
<feature type="domain" description="Fibrinogen C-terminal" evidence="1">
    <location>
        <begin position="97"/>
        <end position="307"/>
    </location>
</feature>
<gene>
    <name evidence="2" type="ORF">JD844_027725</name>
</gene>
<protein>
    <recommendedName>
        <fullName evidence="1">Fibrinogen C-terminal domain-containing protein</fullName>
    </recommendedName>
</protein>
<dbReference type="Pfam" id="PF00147">
    <property type="entry name" value="Fibrinogen_C"/>
    <property type="match status" value="1"/>
</dbReference>
<dbReference type="InterPro" id="IPR050373">
    <property type="entry name" value="Fibrinogen_C-term_domain"/>
</dbReference>
<dbReference type="NCBIfam" id="NF040941">
    <property type="entry name" value="GGGWT_bact"/>
    <property type="match status" value="1"/>
</dbReference>
<evidence type="ECO:0000313" key="2">
    <source>
        <dbReference type="EMBL" id="KAH0616539.1"/>
    </source>
</evidence>
<dbReference type="EMBL" id="JAIPUX010005290">
    <property type="protein sequence ID" value="KAH0616539.1"/>
    <property type="molecule type" value="Genomic_DNA"/>
</dbReference>
<keyword evidence="3" id="KW-1185">Reference proteome</keyword>
<dbReference type="InterPro" id="IPR002181">
    <property type="entry name" value="Fibrinogen_a/b/g_C_dom"/>
</dbReference>
<proteinExistence type="predicted"/>
<feature type="non-terminal residue" evidence="2">
    <location>
        <position position="307"/>
    </location>
</feature>
<dbReference type="SMART" id="SM00186">
    <property type="entry name" value="FBG"/>
    <property type="match status" value="1"/>
</dbReference>
<dbReference type="SUPFAM" id="SSF56496">
    <property type="entry name" value="Fibrinogen C-terminal domain-like"/>
    <property type="match status" value="1"/>
</dbReference>
<accession>A0ABQ7SGU5</accession>